<gene>
    <name evidence="1" type="ORF">H9Y05_10325</name>
</gene>
<evidence type="ECO:0000313" key="1">
    <source>
        <dbReference type="EMBL" id="MBC9812865.1"/>
    </source>
</evidence>
<organism evidence="1 2">
    <name type="scientific">Taishania pollutisoli</name>
    <dbReference type="NCBI Taxonomy" id="2766479"/>
    <lineage>
        <taxon>Bacteria</taxon>
        <taxon>Pseudomonadati</taxon>
        <taxon>Bacteroidota</taxon>
        <taxon>Flavobacteriia</taxon>
        <taxon>Flavobacteriales</taxon>
        <taxon>Crocinitomicaceae</taxon>
        <taxon>Taishania</taxon>
    </lineage>
</organism>
<name>A0A8J6U2E6_9FLAO</name>
<proteinExistence type="predicted"/>
<dbReference type="AlphaFoldDB" id="A0A8J6U2E6"/>
<evidence type="ECO:0000313" key="2">
    <source>
        <dbReference type="Proteomes" id="UP000652681"/>
    </source>
</evidence>
<accession>A0A8J6U2E6</accession>
<dbReference type="EMBL" id="JACVEL010000006">
    <property type="protein sequence ID" value="MBC9812865.1"/>
    <property type="molecule type" value="Genomic_DNA"/>
</dbReference>
<dbReference type="Proteomes" id="UP000652681">
    <property type="component" value="Unassembled WGS sequence"/>
</dbReference>
<sequence>MTKEEAKLFFPYNEEDILSDLYDERLFEYKQFFLSKTPIRKVFEARLEKLNQLDKAYTILSGVPAVRVEILPAEPIIFSDVILEAFNQWEQRKGIAKQKIATSFDAGTLSGNVQEYLILVDAYRKKWYTEHEIPVEISQVSKDEDPMVVLEAIKAFDASGGKKFDDILKMNTNSFLLKEMKRLSLLIKNYGDGRSI</sequence>
<keyword evidence="2" id="KW-1185">Reference proteome</keyword>
<reference evidence="1" key="1">
    <citation type="submission" date="2020-09" db="EMBL/GenBank/DDBJ databases">
        <title>Taishania pollutisoli gen. nov., sp. nov., Isolated from Tetrabromobisphenol A-Contaminated Soil.</title>
        <authorList>
            <person name="Chen Q."/>
        </authorList>
    </citation>
    <scope>NUCLEOTIDE SEQUENCE</scope>
    <source>
        <strain evidence="1">CZZ-1</strain>
    </source>
</reference>
<comment type="caution">
    <text evidence="1">The sequence shown here is derived from an EMBL/GenBank/DDBJ whole genome shotgun (WGS) entry which is preliminary data.</text>
</comment>
<dbReference type="RefSeq" id="WP_216714233.1">
    <property type="nucleotide sequence ID" value="NZ_JACVEL010000006.1"/>
</dbReference>
<protein>
    <submittedName>
        <fullName evidence="1">Uncharacterized protein</fullName>
    </submittedName>
</protein>